<sequence>MSDNQEVKASRKTAVELRGKAGGQQRREVLRVTKSDS</sequence>
<dbReference type="Proteomes" id="UP000004995">
    <property type="component" value="Unassembled WGS sequence"/>
</dbReference>
<dbReference type="EnsemblPlants" id="KQL16035">
    <property type="protein sequence ID" value="KQL16035"/>
    <property type="gene ID" value="SETIT_025394mg"/>
</dbReference>
<dbReference type="InParanoid" id="K3ZFP2"/>
<feature type="region of interest" description="Disordered" evidence="1">
    <location>
        <begin position="1"/>
        <end position="37"/>
    </location>
</feature>
<accession>K3ZFP2</accession>
<reference evidence="3" key="1">
    <citation type="journal article" date="2012" name="Nat. Biotechnol.">
        <title>Reference genome sequence of the model plant Setaria.</title>
        <authorList>
            <person name="Bennetzen J.L."/>
            <person name="Schmutz J."/>
            <person name="Wang H."/>
            <person name="Percifield R."/>
            <person name="Hawkins J."/>
            <person name="Pontaroli A.C."/>
            <person name="Estep M."/>
            <person name="Feng L."/>
            <person name="Vaughn J.N."/>
            <person name="Grimwood J."/>
            <person name="Jenkins J."/>
            <person name="Barry K."/>
            <person name="Lindquist E."/>
            <person name="Hellsten U."/>
            <person name="Deshpande S."/>
            <person name="Wang X."/>
            <person name="Wu X."/>
            <person name="Mitros T."/>
            <person name="Triplett J."/>
            <person name="Yang X."/>
            <person name="Ye C.Y."/>
            <person name="Mauro-Herrera M."/>
            <person name="Wang L."/>
            <person name="Li P."/>
            <person name="Sharma M."/>
            <person name="Sharma R."/>
            <person name="Ronald P.C."/>
            <person name="Panaud O."/>
            <person name="Kellogg E.A."/>
            <person name="Brutnell T.P."/>
            <person name="Doust A.N."/>
            <person name="Tuskan G.A."/>
            <person name="Rokhsar D."/>
            <person name="Devos K.M."/>
        </authorList>
    </citation>
    <scope>NUCLEOTIDE SEQUENCE [LARGE SCALE GENOMIC DNA]</scope>
    <source>
        <strain evidence="3">cv. Yugu1</strain>
    </source>
</reference>
<dbReference type="EMBL" id="AGNK02001824">
    <property type="status" value="NOT_ANNOTATED_CDS"/>
    <property type="molecule type" value="Genomic_DNA"/>
</dbReference>
<evidence type="ECO:0000313" key="2">
    <source>
        <dbReference type="EnsemblPlants" id="KQL16035"/>
    </source>
</evidence>
<name>K3ZFP2_SETIT</name>
<dbReference type="Gramene" id="KQL16035">
    <property type="protein sequence ID" value="KQL16035"/>
    <property type="gene ID" value="SETIT_025394mg"/>
</dbReference>
<keyword evidence="3" id="KW-1185">Reference proteome</keyword>
<reference evidence="2" key="2">
    <citation type="submission" date="2018-08" db="UniProtKB">
        <authorList>
            <consortium name="EnsemblPlants"/>
        </authorList>
    </citation>
    <scope>IDENTIFICATION</scope>
    <source>
        <strain evidence="2">Yugu1</strain>
    </source>
</reference>
<dbReference type="AlphaFoldDB" id="K3ZFP2"/>
<evidence type="ECO:0000256" key="1">
    <source>
        <dbReference type="SAM" id="MobiDB-lite"/>
    </source>
</evidence>
<evidence type="ECO:0000313" key="3">
    <source>
        <dbReference type="Proteomes" id="UP000004995"/>
    </source>
</evidence>
<dbReference type="HOGENOM" id="CLU_3351952_0_0_1"/>
<organism evidence="2 3">
    <name type="scientific">Setaria italica</name>
    <name type="common">Foxtail millet</name>
    <name type="synonym">Panicum italicum</name>
    <dbReference type="NCBI Taxonomy" id="4555"/>
    <lineage>
        <taxon>Eukaryota</taxon>
        <taxon>Viridiplantae</taxon>
        <taxon>Streptophyta</taxon>
        <taxon>Embryophyta</taxon>
        <taxon>Tracheophyta</taxon>
        <taxon>Spermatophyta</taxon>
        <taxon>Magnoliopsida</taxon>
        <taxon>Liliopsida</taxon>
        <taxon>Poales</taxon>
        <taxon>Poaceae</taxon>
        <taxon>PACMAD clade</taxon>
        <taxon>Panicoideae</taxon>
        <taxon>Panicodae</taxon>
        <taxon>Paniceae</taxon>
        <taxon>Cenchrinae</taxon>
        <taxon>Setaria</taxon>
    </lineage>
</organism>
<protein>
    <submittedName>
        <fullName evidence="2">Uncharacterized protein</fullName>
    </submittedName>
</protein>
<proteinExistence type="predicted"/>